<reference evidence="2" key="1">
    <citation type="journal article" date="2022" name="Mol. Ecol. Resour.">
        <title>The genomes of chicory, endive, great burdock and yacon provide insights into Asteraceae palaeo-polyploidization history and plant inulin production.</title>
        <authorList>
            <person name="Fan W."/>
            <person name="Wang S."/>
            <person name="Wang H."/>
            <person name="Wang A."/>
            <person name="Jiang F."/>
            <person name="Liu H."/>
            <person name="Zhao H."/>
            <person name="Xu D."/>
            <person name="Zhang Y."/>
        </authorList>
    </citation>
    <scope>NUCLEOTIDE SEQUENCE [LARGE SCALE GENOMIC DNA]</scope>
    <source>
        <strain evidence="2">cv. Niubang</strain>
    </source>
</reference>
<comment type="caution">
    <text evidence="1">The sequence shown here is derived from an EMBL/GenBank/DDBJ whole genome shotgun (WGS) entry which is preliminary data.</text>
</comment>
<keyword evidence="2" id="KW-1185">Reference proteome</keyword>
<accession>A0ACB9FF98</accession>
<reference evidence="1 2" key="2">
    <citation type="journal article" date="2022" name="Mol. Ecol. Resour.">
        <title>The genomes of chicory, endive, great burdock and yacon provide insights into Asteraceae paleo-polyploidization history and plant inulin production.</title>
        <authorList>
            <person name="Fan W."/>
            <person name="Wang S."/>
            <person name="Wang H."/>
            <person name="Wang A."/>
            <person name="Jiang F."/>
            <person name="Liu H."/>
            <person name="Zhao H."/>
            <person name="Xu D."/>
            <person name="Zhang Y."/>
        </authorList>
    </citation>
    <scope>NUCLEOTIDE SEQUENCE [LARGE SCALE GENOMIC DNA]</scope>
    <source>
        <strain evidence="2">cv. Niubang</strain>
    </source>
</reference>
<proteinExistence type="predicted"/>
<dbReference type="Proteomes" id="UP001055879">
    <property type="component" value="Linkage Group LG01"/>
</dbReference>
<sequence length="72" mass="8437">MESESTKSVTDDRLKRKRRSIHLTWQSRGLKLERAPQSLSTSPFYCRVHCLFRDLISLSIFINGKGIKWTLL</sequence>
<gene>
    <name evidence="1" type="ORF">L6452_00780</name>
</gene>
<evidence type="ECO:0000313" key="1">
    <source>
        <dbReference type="EMBL" id="KAI3769671.1"/>
    </source>
</evidence>
<evidence type="ECO:0000313" key="2">
    <source>
        <dbReference type="Proteomes" id="UP001055879"/>
    </source>
</evidence>
<protein>
    <submittedName>
        <fullName evidence="1">Uncharacterized protein</fullName>
    </submittedName>
</protein>
<dbReference type="EMBL" id="CM042047">
    <property type="protein sequence ID" value="KAI3769671.1"/>
    <property type="molecule type" value="Genomic_DNA"/>
</dbReference>
<name>A0ACB9FF98_ARCLA</name>
<organism evidence="1 2">
    <name type="scientific">Arctium lappa</name>
    <name type="common">Greater burdock</name>
    <name type="synonym">Lappa major</name>
    <dbReference type="NCBI Taxonomy" id="4217"/>
    <lineage>
        <taxon>Eukaryota</taxon>
        <taxon>Viridiplantae</taxon>
        <taxon>Streptophyta</taxon>
        <taxon>Embryophyta</taxon>
        <taxon>Tracheophyta</taxon>
        <taxon>Spermatophyta</taxon>
        <taxon>Magnoliopsida</taxon>
        <taxon>eudicotyledons</taxon>
        <taxon>Gunneridae</taxon>
        <taxon>Pentapetalae</taxon>
        <taxon>asterids</taxon>
        <taxon>campanulids</taxon>
        <taxon>Asterales</taxon>
        <taxon>Asteraceae</taxon>
        <taxon>Carduoideae</taxon>
        <taxon>Cardueae</taxon>
        <taxon>Arctiinae</taxon>
        <taxon>Arctium</taxon>
    </lineage>
</organism>